<dbReference type="Proteomes" id="UP000053586">
    <property type="component" value="Unassembled WGS sequence"/>
</dbReference>
<evidence type="ECO:0000256" key="1">
    <source>
        <dbReference type="SAM" id="MobiDB-lite"/>
    </source>
</evidence>
<dbReference type="AlphaFoldDB" id="H5TEA0"/>
<dbReference type="RefSeq" id="WP_006006970.1">
    <property type="nucleotide sequence ID" value="NZ_BAET01000030.1"/>
</dbReference>
<name>H5TEA0_9ALTE</name>
<gene>
    <name evidence="2" type="ORF">GPUN_2512</name>
</gene>
<accession>H5TEA0</accession>
<dbReference type="EMBL" id="BAET01000030">
    <property type="protein sequence ID" value="GAB56627.1"/>
    <property type="molecule type" value="Genomic_DNA"/>
</dbReference>
<evidence type="ECO:0000313" key="3">
    <source>
        <dbReference type="Proteomes" id="UP000053586"/>
    </source>
</evidence>
<proteinExistence type="predicted"/>
<sequence>MIEIRSGSGIYGSKDKPNKKFALDDTGIGPFEILEIRLIIESATANAAHHFRK</sequence>
<feature type="region of interest" description="Disordered" evidence="1">
    <location>
        <begin position="1"/>
        <end position="20"/>
    </location>
</feature>
<reference evidence="2 3" key="2">
    <citation type="journal article" date="2017" name="Antonie Van Leeuwenhoek">
        <title>Rhizobium rhizosphaerae sp. nov., a novel species isolated from rice rhizosphere.</title>
        <authorList>
            <person name="Zhao J.J."/>
            <person name="Zhang J."/>
            <person name="Zhang R.J."/>
            <person name="Zhang C.W."/>
            <person name="Yin H.Q."/>
            <person name="Zhang X.X."/>
        </authorList>
    </citation>
    <scope>NUCLEOTIDE SEQUENCE [LARGE SCALE GENOMIC DNA]</scope>
    <source>
        <strain evidence="2 3">ACAM 611</strain>
    </source>
</reference>
<organism evidence="2 3">
    <name type="scientific">Glaciecola punicea ACAM 611</name>
    <dbReference type="NCBI Taxonomy" id="1121923"/>
    <lineage>
        <taxon>Bacteria</taxon>
        <taxon>Pseudomonadati</taxon>
        <taxon>Pseudomonadota</taxon>
        <taxon>Gammaproteobacteria</taxon>
        <taxon>Alteromonadales</taxon>
        <taxon>Alteromonadaceae</taxon>
        <taxon>Glaciecola</taxon>
    </lineage>
</organism>
<evidence type="ECO:0000313" key="2">
    <source>
        <dbReference type="EMBL" id="GAB56627.1"/>
    </source>
</evidence>
<protein>
    <submittedName>
        <fullName evidence="2">Uncharacterized protein</fullName>
    </submittedName>
</protein>
<comment type="caution">
    <text evidence="2">The sequence shown here is derived from an EMBL/GenBank/DDBJ whole genome shotgun (WGS) entry which is preliminary data.</text>
</comment>
<reference evidence="2 3" key="1">
    <citation type="journal article" date="2012" name="J. Bacteriol.">
        <title>Genome sequence of proteorhodopsin-containing sea ice bacterium Glaciecola punicea ACAM 611T.</title>
        <authorList>
            <person name="Qin Q.-L."/>
            <person name="Xie B.-B."/>
            <person name="Shu Y.-L."/>
            <person name="Rong J.-C."/>
            <person name="Zhao D.-L."/>
            <person name="Zhang X.-Y."/>
            <person name="Chen X.-L."/>
            <person name="Zhou B.-C."/>
            <person name="Zhanga Y.-Z."/>
        </authorList>
    </citation>
    <scope>NUCLEOTIDE SEQUENCE [LARGE SCALE GENOMIC DNA]</scope>
    <source>
        <strain evidence="2 3">ACAM 611</strain>
    </source>
</reference>
<keyword evidence="3" id="KW-1185">Reference proteome</keyword>